<evidence type="ECO:0008006" key="4">
    <source>
        <dbReference type="Google" id="ProtNLM"/>
    </source>
</evidence>
<keyword evidence="1" id="KW-0472">Membrane</keyword>
<keyword evidence="3" id="KW-1185">Reference proteome</keyword>
<name>A0A0L6W2X8_9FIRM</name>
<gene>
    <name evidence="2" type="ORF">Tfer_1446</name>
</gene>
<accession>A0A0L6W2X8</accession>
<evidence type="ECO:0000313" key="3">
    <source>
        <dbReference type="Proteomes" id="UP000037175"/>
    </source>
</evidence>
<reference evidence="3" key="1">
    <citation type="submission" date="2015-07" db="EMBL/GenBank/DDBJ databases">
        <title>Complete Genome of Thermincola ferriacetica strain Z-0001T.</title>
        <authorList>
            <person name="Lusk B."/>
            <person name="Badalamenti J.P."/>
            <person name="Parameswaran P."/>
            <person name="Bond D.R."/>
            <person name="Torres C.I."/>
        </authorList>
    </citation>
    <scope>NUCLEOTIDE SEQUENCE [LARGE SCALE GENOMIC DNA]</scope>
    <source>
        <strain evidence="3">Z-0001</strain>
    </source>
</reference>
<sequence>MGFDALKFLWQIVNILILIGIFVLIFVIPARVFKKINAIESHLEQINRRLETLEENKVKNKL</sequence>
<keyword evidence="1" id="KW-0812">Transmembrane</keyword>
<dbReference type="EMBL" id="LGTE01000008">
    <property type="protein sequence ID" value="KNZ69836.1"/>
    <property type="molecule type" value="Genomic_DNA"/>
</dbReference>
<feature type="transmembrane region" description="Helical" evidence="1">
    <location>
        <begin position="12"/>
        <end position="33"/>
    </location>
</feature>
<dbReference type="AlphaFoldDB" id="A0A0L6W2X8"/>
<proteinExistence type="predicted"/>
<evidence type="ECO:0000256" key="1">
    <source>
        <dbReference type="SAM" id="Phobius"/>
    </source>
</evidence>
<dbReference type="Proteomes" id="UP000037175">
    <property type="component" value="Unassembled WGS sequence"/>
</dbReference>
<keyword evidence="1" id="KW-1133">Transmembrane helix</keyword>
<comment type="caution">
    <text evidence="2">The sequence shown here is derived from an EMBL/GenBank/DDBJ whole genome shotgun (WGS) entry which is preliminary data.</text>
</comment>
<protein>
    <recommendedName>
        <fullName evidence="4">DUF4083 domain-containing protein</fullName>
    </recommendedName>
</protein>
<organism evidence="2 3">
    <name type="scientific">Thermincola ferriacetica</name>
    <dbReference type="NCBI Taxonomy" id="281456"/>
    <lineage>
        <taxon>Bacteria</taxon>
        <taxon>Bacillati</taxon>
        <taxon>Bacillota</taxon>
        <taxon>Clostridia</taxon>
        <taxon>Eubacteriales</taxon>
        <taxon>Thermincolaceae</taxon>
        <taxon>Thermincola</taxon>
    </lineage>
</organism>
<evidence type="ECO:0000313" key="2">
    <source>
        <dbReference type="EMBL" id="KNZ69836.1"/>
    </source>
</evidence>